<protein>
    <recommendedName>
        <fullName evidence="4">Outer membrane lipoprotein BamD-like domain-containing protein</fullName>
    </recommendedName>
</protein>
<accession>A0A098C277</accession>
<dbReference type="Proteomes" id="UP000032417">
    <property type="component" value="Chromosome 1"/>
</dbReference>
<keyword evidence="2" id="KW-0472">Membrane</keyword>
<dbReference type="Gene3D" id="1.25.40.10">
    <property type="entry name" value="Tetratricopeptide repeat domain"/>
    <property type="match status" value="1"/>
</dbReference>
<reference evidence="5 6" key="1">
    <citation type="submission" date="2014-08" db="EMBL/GenBank/DDBJ databases">
        <authorList>
            <person name="Wibberg D."/>
        </authorList>
    </citation>
    <scope>NUCLEOTIDE SEQUENCE [LARGE SCALE GENOMIC DNA]</scope>
    <source>
        <strain evidence="6">ING2-E5B</strain>
    </source>
</reference>
<dbReference type="PROSITE" id="PS51257">
    <property type="entry name" value="PROKAR_LIPOPROTEIN"/>
    <property type="match status" value="1"/>
</dbReference>
<dbReference type="PATRIC" id="fig|1562970.3.peg.1274"/>
<keyword evidence="3" id="KW-0998">Cell outer membrane</keyword>
<dbReference type="OrthoDB" id="9770761at2"/>
<evidence type="ECO:0000313" key="6">
    <source>
        <dbReference type="Proteomes" id="UP000032417"/>
    </source>
</evidence>
<evidence type="ECO:0000256" key="2">
    <source>
        <dbReference type="ARBA" id="ARBA00023136"/>
    </source>
</evidence>
<dbReference type="InterPro" id="IPR017689">
    <property type="entry name" value="BamD"/>
</dbReference>
<dbReference type="HOGENOM" id="CLU_068039_0_0_10"/>
<dbReference type="SUPFAM" id="SSF48452">
    <property type="entry name" value="TPR-like"/>
    <property type="match status" value="1"/>
</dbReference>
<keyword evidence="6" id="KW-1185">Reference proteome</keyword>
<dbReference type="InterPro" id="IPR039565">
    <property type="entry name" value="BamD-like"/>
</dbReference>
<organism evidence="5 6">
    <name type="scientific">Fermentimonas caenicola</name>
    <dbReference type="NCBI Taxonomy" id="1562970"/>
    <lineage>
        <taxon>Bacteria</taxon>
        <taxon>Pseudomonadati</taxon>
        <taxon>Bacteroidota</taxon>
        <taxon>Bacteroidia</taxon>
        <taxon>Bacteroidales</taxon>
        <taxon>Dysgonomonadaceae</taxon>
        <taxon>Fermentimonas</taxon>
    </lineage>
</organism>
<keyword evidence="1" id="KW-0732">Signal</keyword>
<dbReference type="EMBL" id="LN515532">
    <property type="protein sequence ID" value="CEA16037.1"/>
    <property type="molecule type" value="Genomic_DNA"/>
</dbReference>
<dbReference type="NCBIfam" id="TIGR03302">
    <property type="entry name" value="OM_YfiO"/>
    <property type="match status" value="1"/>
</dbReference>
<dbReference type="InterPro" id="IPR011990">
    <property type="entry name" value="TPR-like_helical_dom_sf"/>
</dbReference>
<feature type="domain" description="Outer membrane lipoprotein BamD-like" evidence="4">
    <location>
        <begin position="34"/>
        <end position="180"/>
    </location>
</feature>
<evidence type="ECO:0000259" key="4">
    <source>
        <dbReference type="Pfam" id="PF13525"/>
    </source>
</evidence>
<evidence type="ECO:0000313" key="5">
    <source>
        <dbReference type="EMBL" id="CEA16037.1"/>
    </source>
</evidence>
<evidence type="ECO:0000256" key="3">
    <source>
        <dbReference type="ARBA" id="ARBA00023237"/>
    </source>
</evidence>
<proteinExistence type="predicted"/>
<dbReference type="KEGG" id="pbt:ING2E5B_1287"/>
<gene>
    <name evidence="5" type="ORF">ING2E5B_1287</name>
</gene>
<dbReference type="STRING" id="1562970.ING2E5B_1287"/>
<sequence>MKLKLIFFLMFAIALGSCSEYNKILKSTDRDLKYSYAKKYFEEGKYSRSVTLLEELVAFMKGTAQAEESLYLLAQSHYNSRDYFSATEVFTTYYNTYPNGEYAEAALFYSAYGMYLDSPDARLDQTKTYKAIAEFQKYIERYPQTERAEQAKNYLFELQEKLAYKELLAAQLYLNLGNYMGNNYESAVITAREAMKSYPFSIYMEEYQITILRARYEFAQRSTLQAQPERYRMVVDEYFNYTNTFPNGKYIAEAEEYYKEAQSKIDVLPTT</sequence>
<evidence type="ECO:0000256" key="1">
    <source>
        <dbReference type="ARBA" id="ARBA00022729"/>
    </source>
</evidence>
<dbReference type="Pfam" id="PF13525">
    <property type="entry name" value="YfiO"/>
    <property type="match status" value="1"/>
</dbReference>
<name>A0A098C277_9BACT</name>
<dbReference type="AlphaFoldDB" id="A0A098C277"/>